<keyword evidence="1" id="KW-0812">Transmembrane</keyword>
<organism evidence="2 3">
    <name type="scientific">Coniosporium apollinis (strain CBS 100218)</name>
    <name type="common">Rock-inhabiting black yeast</name>
    <dbReference type="NCBI Taxonomy" id="1168221"/>
    <lineage>
        <taxon>Eukaryota</taxon>
        <taxon>Fungi</taxon>
        <taxon>Dikarya</taxon>
        <taxon>Ascomycota</taxon>
        <taxon>Pezizomycotina</taxon>
        <taxon>Dothideomycetes</taxon>
        <taxon>Dothideomycetes incertae sedis</taxon>
        <taxon>Coniosporium</taxon>
    </lineage>
</organism>
<evidence type="ECO:0000313" key="2">
    <source>
        <dbReference type="EMBL" id="EON61763.1"/>
    </source>
</evidence>
<dbReference type="HOGENOM" id="CLU_012207_0_0_1"/>
<dbReference type="RefSeq" id="XP_007777080.1">
    <property type="nucleotide sequence ID" value="XM_007778890.1"/>
</dbReference>
<evidence type="ECO:0000256" key="1">
    <source>
        <dbReference type="SAM" id="Phobius"/>
    </source>
</evidence>
<proteinExistence type="predicted"/>
<dbReference type="eggNOG" id="ENOG502RZ6R">
    <property type="taxonomic scope" value="Eukaryota"/>
</dbReference>
<dbReference type="OMA" id="SWAMRES"/>
<dbReference type="OrthoDB" id="3692311at2759"/>
<dbReference type="GeneID" id="19898290"/>
<keyword evidence="3" id="KW-1185">Reference proteome</keyword>
<protein>
    <submittedName>
        <fullName evidence="2">Uncharacterized protein</fullName>
    </submittedName>
</protein>
<dbReference type="Proteomes" id="UP000016924">
    <property type="component" value="Unassembled WGS sequence"/>
</dbReference>
<feature type="transmembrane region" description="Helical" evidence="1">
    <location>
        <begin position="290"/>
        <end position="314"/>
    </location>
</feature>
<dbReference type="AlphaFoldDB" id="R7YIP9"/>
<keyword evidence="1" id="KW-0472">Membrane</keyword>
<keyword evidence="1" id="KW-1133">Transmembrane helix</keyword>
<dbReference type="EMBL" id="JH767556">
    <property type="protein sequence ID" value="EON61763.1"/>
    <property type="molecule type" value="Genomic_DNA"/>
</dbReference>
<name>R7YIP9_CONA1</name>
<evidence type="ECO:0000313" key="3">
    <source>
        <dbReference type="Proteomes" id="UP000016924"/>
    </source>
</evidence>
<dbReference type="STRING" id="1168221.R7YIP9"/>
<sequence>MDTWGNVKIPMMESLNTSSTSDGWHAVDANSSVYSSLIGIPVSAVADRANTTFSLETSYWALDCPRLEEYGNDTRDTDNYDWIEAQDYSWALKTERIADNSSRYLALTSNTNDPPPRNWVYFSYDDTDNARMSYAECTMRTRHVEVQVHCKGRSCEVVRMRDSTLPHLPSGWTFLDDSHQNTYIFTLNLQQAVMANMFTPSAVQRYFTNPGSPFNTTAKMPRLYTVGPKSFAISFAQLLNTFWLAGIGAFVVPGGIPHSDSNLGNGTNVLQATNAVMSESEEILVCDKRWLATLLVSTSAMFIAGVVGLALGFVRRGPDLAMDIATMTRDNPYMNLPQGGSALDCAERSRLLRNIRVRFGDVTPHGEVGYAAIGSLVDEKEVDILKEERLYA</sequence>
<gene>
    <name evidence="2" type="ORF">W97_00979</name>
</gene>
<reference evidence="3" key="1">
    <citation type="submission" date="2012-06" db="EMBL/GenBank/DDBJ databases">
        <title>The genome sequence of Coniosporium apollinis CBS 100218.</title>
        <authorList>
            <consortium name="The Broad Institute Genome Sequencing Platform"/>
            <person name="Cuomo C."/>
            <person name="Gorbushina A."/>
            <person name="Noack S."/>
            <person name="Walker B."/>
            <person name="Young S.K."/>
            <person name="Zeng Q."/>
            <person name="Gargeya S."/>
            <person name="Fitzgerald M."/>
            <person name="Haas B."/>
            <person name="Abouelleil A."/>
            <person name="Alvarado L."/>
            <person name="Arachchi H.M."/>
            <person name="Berlin A.M."/>
            <person name="Chapman S.B."/>
            <person name="Goldberg J."/>
            <person name="Griggs A."/>
            <person name="Gujja S."/>
            <person name="Hansen M."/>
            <person name="Howarth C."/>
            <person name="Imamovic A."/>
            <person name="Larimer J."/>
            <person name="McCowan C."/>
            <person name="Montmayeur A."/>
            <person name="Murphy C."/>
            <person name="Neiman D."/>
            <person name="Pearson M."/>
            <person name="Priest M."/>
            <person name="Roberts A."/>
            <person name="Saif S."/>
            <person name="Shea T."/>
            <person name="Sisk P."/>
            <person name="Sykes S."/>
            <person name="Wortman J."/>
            <person name="Nusbaum C."/>
            <person name="Birren B."/>
        </authorList>
    </citation>
    <scope>NUCLEOTIDE SEQUENCE [LARGE SCALE GENOMIC DNA]</scope>
    <source>
        <strain evidence="3">CBS 100218</strain>
    </source>
</reference>
<accession>R7YIP9</accession>